<protein>
    <submittedName>
        <fullName evidence="2">Uncharacterized protein</fullName>
    </submittedName>
</protein>
<evidence type="ECO:0000256" key="1">
    <source>
        <dbReference type="SAM" id="MobiDB-lite"/>
    </source>
</evidence>
<feature type="region of interest" description="Disordered" evidence="1">
    <location>
        <begin position="1"/>
        <end position="27"/>
    </location>
</feature>
<dbReference type="AlphaFoldDB" id="A0A418WWV3"/>
<proteinExistence type="predicted"/>
<organism evidence="2 3">
    <name type="scientific">Noviherbaspirillum cavernae</name>
    <dbReference type="NCBI Taxonomy" id="2320862"/>
    <lineage>
        <taxon>Bacteria</taxon>
        <taxon>Pseudomonadati</taxon>
        <taxon>Pseudomonadota</taxon>
        <taxon>Betaproteobacteria</taxon>
        <taxon>Burkholderiales</taxon>
        <taxon>Oxalobacteraceae</taxon>
        <taxon>Noviherbaspirillum</taxon>
    </lineage>
</organism>
<evidence type="ECO:0000313" key="3">
    <source>
        <dbReference type="Proteomes" id="UP000285190"/>
    </source>
</evidence>
<name>A0A418WWV3_9BURK</name>
<dbReference type="EMBL" id="QYUN01000002">
    <property type="protein sequence ID" value="RJG04682.1"/>
    <property type="molecule type" value="Genomic_DNA"/>
</dbReference>
<dbReference type="Proteomes" id="UP000285190">
    <property type="component" value="Unassembled WGS sequence"/>
</dbReference>
<comment type="caution">
    <text evidence="2">The sequence shown here is derived from an EMBL/GenBank/DDBJ whole genome shotgun (WGS) entry which is preliminary data.</text>
</comment>
<keyword evidence="3" id="KW-1185">Reference proteome</keyword>
<evidence type="ECO:0000313" key="2">
    <source>
        <dbReference type="EMBL" id="RJG04682.1"/>
    </source>
</evidence>
<sequence>MALSTRRHVPLQHAGEPAVPGGAPSLRGNAALEQGARNDGKGRQIMATLHGILAELGIENPDMHPEREMHHAAAWIVDRPFEPIEGESYELAYGKLLVDGGEGHVIKKVRIDGVAPQAWIDLDTGRALDSQLQMLPVRGFRLLQ</sequence>
<gene>
    <name evidence="2" type="ORF">D3870_00390</name>
</gene>
<feature type="compositionally biased region" description="Basic residues" evidence="1">
    <location>
        <begin position="1"/>
        <end position="10"/>
    </location>
</feature>
<accession>A0A418WWV3</accession>
<reference evidence="2 3" key="1">
    <citation type="submission" date="2018-09" db="EMBL/GenBank/DDBJ databases">
        <authorList>
            <person name="Zhu H."/>
        </authorList>
    </citation>
    <scope>NUCLEOTIDE SEQUENCE [LARGE SCALE GENOMIC DNA]</scope>
    <source>
        <strain evidence="2 3">K2R10-39</strain>
    </source>
</reference>